<dbReference type="PANTHER" id="PTHR21262">
    <property type="entry name" value="GUANOSINE-3',5'-BIS DIPHOSPHATE 3'-PYROPHOSPHOHYDROLASE"/>
    <property type="match status" value="1"/>
</dbReference>
<dbReference type="Gene3D" id="3.30.70.260">
    <property type="match status" value="1"/>
</dbReference>
<dbReference type="GO" id="GO:0005886">
    <property type="term" value="C:plasma membrane"/>
    <property type="evidence" value="ECO:0007669"/>
    <property type="project" value="TreeGrafter"/>
</dbReference>
<sequence>NVVKTSRARNKIKQWFSKEQRQETYNAGRDIMLKILRKNGLSFKSVPLEVFEEVAKEINFRKVDTLFRGIGSHKVSAHQVFTKIVKKLSQTKPKKELTIEDIHKKEAEEKVSSGIKVSGMEEVLVTIARCCNPVPGDNILGYITRGKGISVHRNDCNNVNTLMSSEKQRFIEVVWDKKAPYKFNAEIQIEALNRTKLLRDITNVIGEYDLNILRANSLRIDKSGHVKLRFLIEISNKYILKDVINNIRQIDSVYDAFIEFAELFKPAFLISIVRSNTIFCKFVHLKRSYLYFQRLTIYSNDCGMDKTNTGLAKRIKGSPGLYGSTETGFI</sequence>
<dbReference type="SUPFAM" id="SSF55021">
    <property type="entry name" value="ACT-like"/>
    <property type="match status" value="1"/>
</dbReference>
<dbReference type="Pfam" id="PF19296">
    <property type="entry name" value="RelA_AH_RIS"/>
    <property type="match status" value="1"/>
</dbReference>
<dbReference type="AlphaFoldDB" id="X1DEV8"/>
<dbReference type="InterPro" id="IPR002912">
    <property type="entry name" value="ACT_dom"/>
</dbReference>
<protein>
    <recommendedName>
        <fullName evidence="1">ACT domain-containing protein</fullName>
    </recommendedName>
</protein>
<accession>X1DEV8</accession>
<dbReference type="InterPro" id="IPR045600">
    <property type="entry name" value="RelA/SpoT_AH_RIS"/>
</dbReference>
<dbReference type="InterPro" id="IPR045865">
    <property type="entry name" value="ACT-like_dom_sf"/>
</dbReference>
<reference evidence="2" key="1">
    <citation type="journal article" date="2014" name="Front. Microbiol.">
        <title>High frequency of phylogenetically diverse reductive dehalogenase-homologous genes in deep subseafloor sedimentary metagenomes.</title>
        <authorList>
            <person name="Kawai M."/>
            <person name="Futagami T."/>
            <person name="Toyoda A."/>
            <person name="Takaki Y."/>
            <person name="Nishi S."/>
            <person name="Hori S."/>
            <person name="Arai W."/>
            <person name="Tsubouchi T."/>
            <person name="Morono Y."/>
            <person name="Uchiyama I."/>
            <person name="Ito T."/>
            <person name="Fujiyama A."/>
            <person name="Inagaki F."/>
            <person name="Takami H."/>
        </authorList>
    </citation>
    <scope>NUCLEOTIDE SEQUENCE</scope>
    <source>
        <strain evidence="2">Expedition CK06-06</strain>
    </source>
</reference>
<dbReference type="PROSITE" id="PS51671">
    <property type="entry name" value="ACT"/>
    <property type="match status" value="1"/>
</dbReference>
<dbReference type="EMBL" id="BARU01001620">
    <property type="protein sequence ID" value="GAH19351.1"/>
    <property type="molecule type" value="Genomic_DNA"/>
</dbReference>
<dbReference type="PANTHER" id="PTHR21262:SF31">
    <property type="entry name" value="GTP PYROPHOSPHOKINASE"/>
    <property type="match status" value="1"/>
</dbReference>
<evidence type="ECO:0000259" key="1">
    <source>
        <dbReference type="PROSITE" id="PS51671"/>
    </source>
</evidence>
<name>X1DEV8_9ZZZZ</name>
<feature type="non-terminal residue" evidence="2">
    <location>
        <position position="1"/>
    </location>
</feature>
<dbReference type="Pfam" id="PF13291">
    <property type="entry name" value="ACT_4"/>
    <property type="match status" value="1"/>
</dbReference>
<organism evidence="2">
    <name type="scientific">marine sediment metagenome</name>
    <dbReference type="NCBI Taxonomy" id="412755"/>
    <lineage>
        <taxon>unclassified sequences</taxon>
        <taxon>metagenomes</taxon>
        <taxon>ecological metagenomes</taxon>
    </lineage>
</organism>
<feature type="domain" description="ACT" evidence="1">
    <location>
        <begin position="186"/>
        <end position="271"/>
    </location>
</feature>
<comment type="caution">
    <text evidence="2">The sequence shown here is derived from an EMBL/GenBank/DDBJ whole genome shotgun (WGS) entry which is preliminary data.</text>
</comment>
<gene>
    <name evidence="2" type="ORF">S03H2_04156</name>
</gene>
<proteinExistence type="predicted"/>
<dbReference type="CDD" id="cd04876">
    <property type="entry name" value="ACT_RelA-SpoT"/>
    <property type="match status" value="1"/>
</dbReference>
<evidence type="ECO:0000313" key="2">
    <source>
        <dbReference type="EMBL" id="GAH19351.1"/>
    </source>
</evidence>